<sequence length="939" mass="105564">MATGPPERKRSSSLASVGSASSQIQYVLDLHALPHNPESSALDIQEVPLERVNSEEIGGPEDFTQNMELWMRPEQRLSDELAGQTAIHNRAEQSDDKAEESASTNLDSITDNGTPKAEFSTLHVTRHHLVMKDVTDDKPASREGIEASIPESSGSNTTQVTVLRRTSNDLSVPHPTLNAQTPLRKVFGGHLQPTVEECHSTPMRSEDTSVVPQAGMPSSTDSMHEQNVDDSVHGATALSTSAPMSTGKSIEGSDSQTAAVDAPTTTIEFLRADLANLADSSNQKIAELHSDTAKAVADVSAVWQSRIAHLEKQRLLEKQQLASAQANHEAYIMQAKHRAEMQAARIQELEANLQSTAEAEDGVDEQMDLLEEDVKTHRAREQEKFDKLWQQAETFRALASNHADTIRRQEQDVKACSNRILVSEAELQRAQAYIRDLEEEKKAAAESLGCQQAVSAAKLELAETEQRKLCATLNEKSTLLDNLEVDSHGLKRENALLKQDLEAANKERDQLRAELDMKSAALSMTEDRDHNSEREMRKLRRELETAVQDQEALRAELEKKTHMFDTALSRADCAISEGKRLMHSIQLLEDERDELRTKNAELNHVLKRGDPEAFEQERSQLRGKTYELQNTVAALQAKVKQQAETLDYARMRQSSEDQILVKEIRDRQDEIDKLKVQLAPLLDAEQLYSSEKLLFTQQLEDYQTTITDMYKNIATLIDEVSQHKTEAAVFGERNKSLEAQLATSQDEATRQRKKLDVNSADADALSELIAQERARYEAQIQGLTNERDGLRVQLSRLDQGASAPGYRSESPTVRHTACQHHIRETAALKCQVAGIKAELKNVKEDMRCAEARVLEARGQVSDVQRKMRAMQAEHARQNELMDEKVKEKMMDRNADWARRYATLKAERDTMARVLMQQWGKEEMGEAQPQTYQYQYVTER</sequence>
<feature type="coiled-coil region" evidence="1">
    <location>
        <begin position="734"/>
        <end position="793"/>
    </location>
</feature>
<keyword evidence="4" id="KW-1185">Reference proteome</keyword>
<evidence type="ECO:0000256" key="1">
    <source>
        <dbReference type="SAM" id="Coils"/>
    </source>
</evidence>
<feature type="coiled-coil region" evidence="1">
    <location>
        <begin position="420"/>
        <end position="447"/>
    </location>
</feature>
<feature type="region of interest" description="Disordered" evidence="2">
    <location>
        <begin position="137"/>
        <end position="159"/>
    </location>
</feature>
<feature type="region of interest" description="Disordered" evidence="2">
    <location>
        <begin position="90"/>
        <end position="115"/>
    </location>
</feature>
<evidence type="ECO:0000313" key="4">
    <source>
        <dbReference type="Proteomes" id="UP000799640"/>
    </source>
</evidence>
<dbReference type="EMBL" id="ML996690">
    <property type="protein sequence ID" value="KAF2403073.1"/>
    <property type="molecule type" value="Genomic_DNA"/>
</dbReference>
<keyword evidence="1" id="KW-0175">Coiled coil</keyword>
<feature type="compositionally biased region" description="Polar residues" evidence="2">
    <location>
        <begin position="101"/>
        <end position="113"/>
    </location>
</feature>
<gene>
    <name evidence="3" type="ORF">EJ06DRAFT_528037</name>
</gene>
<evidence type="ECO:0000256" key="2">
    <source>
        <dbReference type="SAM" id="MobiDB-lite"/>
    </source>
</evidence>
<dbReference type="AlphaFoldDB" id="A0A6G1I446"/>
<feature type="coiled-coil region" evidence="1">
    <location>
        <begin position="307"/>
        <end position="366"/>
    </location>
</feature>
<accession>A0A6G1I446</accession>
<evidence type="ECO:0000313" key="3">
    <source>
        <dbReference type="EMBL" id="KAF2403073.1"/>
    </source>
</evidence>
<organism evidence="3 4">
    <name type="scientific">Trichodelitschia bisporula</name>
    <dbReference type="NCBI Taxonomy" id="703511"/>
    <lineage>
        <taxon>Eukaryota</taxon>
        <taxon>Fungi</taxon>
        <taxon>Dikarya</taxon>
        <taxon>Ascomycota</taxon>
        <taxon>Pezizomycotina</taxon>
        <taxon>Dothideomycetes</taxon>
        <taxon>Dothideomycetes incertae sedis</taxon>
        <taxon>Phaeotrichales</taxon>
        <taxon>Phaeotrichaceae</taxon>
        <taxon>Trichodelitschia</taxon>
    </lineage>
</organism>
<feature type="compositionally biased region" description="Polar residues" evidence="2">
    <location>
        <begin position="150"/>
        <end position="159"/>
    </location>
</feature>
<protein>
    <submittedName>
        <fullName evidence="3">Uncharacterized protein</fullName>
    </submittedName>
</protein>
<name>A0A6G1I446_9PEZI</name>
<feature type="region of interest" description="Disordered" evidence="2">
    <location>
        <begin position="199"/>
        <end position="229"/>
    </location>
</feature>
<dbReference type="Proteomes" id="UP000799640">
    <property type="component" value="Unassembled WGS sequence"/>
</dbReference>
<feature type="coiled-coil region" evidence="1">
    <location>
        <begin position="832"/>
        <end position="906"/>
    </location>
</feature>
<reference evidence="3" key="1">
    <citation type="journal article" date="2020" name="Stud. Mycol.">
        <title>101 Dothideomycetes genomes: a test case for predicting lifestyles and emergence of pathogens.</title>
        <authorList>
            <person name="Haridas S."/>
            <person name="Albert R."/>
            <person name="Binder M."/>
            <person name="Bloem J."/>
            <person name="Labutti K."/>
            <person name="Salamov A."/>
            <person name="Andreopoulos B."/>
            <person name="Baker S."/>
            <person name="Barry K."/>
            <person name="Bills G."/>
            <person name="Bluhm B."/>
            <person name="Cannon C."/>
            <person name="Castanera R."/>
            <person name="Culley D."/>
            <person name="Daum C."/>
            <person name="Ezra D."/>
            <person name="Gonzalez J."/>
            <person name="Henrissat B."/>
            <person name="Kuo A."/>
            <person name="Liang C."/>
            <person name="Lipzen A."/>
            <person name="Lutzoni F."/>
            <person name="Magnuson J."/>
            <person name="Mondo S."/>
            <person name="Nolan M."/>
            <person name="Ohm R."/>
            <person name="Pangilinan J."/>
            <person name="Park H.-J."/>
            <person name="Ramirez L."/>
            <person name="Alfaro M."/>
            <person name="Sun H."/>
            <person name="Tritt A."/>
            <person name="Yoshinaga Y."/>
            <person name="Zwiers L.-H."/>
            <person name="Turgeon B."/>
            <person name="Goodwin S."/>
            <person name="Spatafora J."/>
            <person name="Crous P."/>
            <person name="Grigoriev I."/>
        </authorList>
    </citation>
    <scope>NUCLEOTIDE SEQUENCE</scope>
    <source>
        <strain evidence="3">CBS 262.69</strain>
    </source>
</reference>
<feature type="compositionally biased region" description="Polar residues" evidence="2">
    <location>
        <begin position="208"/>
        <end position="221"/>
    </location>
</feature>
<feature type="region of interest" description="Disordered" evidence="2">
    <location>
        <begin position="240"/>
        <end position="259"/>
    </location>
</feature>
<proteinExistence type="predicted"/>
<dbReference type="OrthoDB" id="3911405at2759"/>
<feature type="coiled-coil region" evidence="1">
    <location>
        <begin position="480"/>
        <end position="608"/>
    </location>
</feature>
<feature type="compositionally biased region" description="Basic and acidic residues" evidence="2">
    <location>
        <begin position="90"/>
        <end position="100"/>
    </location>
</feature>